<comment type="caution">
    <text evidence="4">The sequence shown here is derived from an EMBL/GenBank/DDBJ whole genome shotgun (WGS) entry which is preliminary data.</text>
</comment>
<evidence type="ECO:0000313" key="5">
    <source>
        <dbReference type="Proteomes" id="UP000245412"/>
    </source>
</evidence>
<dbReference type="Pfam" id="PF12229">
    <property type="entry name" value="PG_binding_4"/>
    <property type="match status" value="1"/>
</dbReference>
<dbReference type="EMBL" id="QGGY01000011">
    <property type="protein sequence ID" value="PWJ73809.1"/>
    <property type="molecule type" value="Genomic_DNA"/>
</dbReference>
<reference evidence="4 5" key="1">
    <citation type="submission" date="2018-05" db="EMBL/GenBank/DDBJ databases">
        <authorList>
            <person name="Goeker M."/>
            <person name="Huntemann M."/>
            <person name="Clum A."/>
            <person name="Pillay M."/>
            <person name="Palaniappan K."/>
            <person name="Varghese N."/>
            <person name="Mikhailova N."/>
            <person name="Stamatis D."/>
            <person name="Reddy T."/>
            <person name="Daum C."/>
            <person name="Shapiro N."/>
            <person name="Ivanova N."/>
            <person name="Kyrpides N."/>
            <person name="Woyke T."/>
        </authorList>
    </citation>
    <scope>NUCLEOTIDE SEQUENCE [LARGE SCALE GENOMIC DNA]</scope>
    <source>
        <strain evidence="4 5">DSM 26524</strain>
    </source>
</reference>
<dbReference type="Proteomes" id="UP000245412">
    <property type="component" value="Unassembled WGS sequence"/>
</dbReference>
<feature type="compositionally biased region" description="Low complexity" evidence="1">
    <location>
        <begin position="485"/>
        <end position="502"/>
    </location>
</feature>
<evidence type="ECO:0000256" key="2">
    <source>
        <dbReference type="SAM" id="SignalP"/>
    </source>
</evidence>
<keyword evidence="2" id="KW-0732">Signal</keyword>
<dbReference type="RefSeq" id="WP_187374324.1">
    <property type="nucleotide sequence ID" value="NZ_CABJAT010000006.1"/>
</dbReference>
<dbReference type="AlphaFoldDB" id="A0AB73T182"/>
<dbReference type="InterPro" id="IPR022029">
    <property type="entry name" value="YoaR-like_PG-bd"/>
</dbReference>
<sequence>MKLRRMLLTAAALSLAVLSGGLFSVQADASDSAGTINKGVYIGGVDVSGMTVEEASQAVEAKVAEMGNTKVTLRVADKQLDTTAAELGLTWENKSVVNEAAGLGKSGNLIKRYKDNKDLENETKTFNLTYTTDSSKLASFVNTECVQLNCEAQDGSLTRENGYFEIVPGVTGVKVDVDKSVKAITDYMDTAFNGSPASIQLAAEEVKPKGTEEELSKVQDVLGTATTYYGSTYGRNVNVEVGAQRLNGHLLYPGDSFSVTDAVVPFTAENGYELAPSYESGKVVDSYGGGICQVSTTLYNAVLKSELDVLARSNHTMTVSYVDPSKDAAIAEGLMDLVFQNNTDAPIYIEGYAYGGELTFTIYGHETRPADRVVEYVSEVTSRTTPEGVKLYAKPDQNVGYVAQIQSAMEGLTAVLWKNVYYNGETETTQVNSSFYQATPTSYEIGTATDDPSVSAAIYEAIAANDLDMVNSIIANGAGGTGQSETEAPPETEAPTEATEAPQTDAPQTEAPQTDAPQTDATEAPVENPPAEEQVPSDAPQGYDENGQPIQY</sequence>
<feature type="signal peptide" evidence="2">
    <location>
        <begin position="1"/>
        <end position="29"/>
    </location>
</feature>
<name>A0AB73T182_9FIRM</name>
<proteinExistence type="predicted"/>
<evidence type="ECO:0000256" key="1">
    <source>
        <dbReference type="SAM" id="MobiDB-lite"/>
    </source>
</evidence>
<organism evidence="4 5">
    <name type="scientific">Murimonas intestini</name>
    <dbReference type="NCBI Taxonomy" id="1337051"/>
    <lineage>
        <taxon>Bacteria</taxon>
        <taxon>Bacillati</taxon>
        <taxon>Bacillota</taxon>
        <taxon>Clostridia</taxon>
        <taxon>Lachnospirales</taxon>
        <taxon>Lachnospiraceae</taxon>
        <taxon>Murimonas</taxon>
    </lineage>
</organism>
<gene>
    <name evidence="4" type="ORF">C7383_111145</name>
</gene>
<dbReference type="PANTHER" id="PTHR35788:SF1">
    <property type="entry name" value="EXPORTED PROTEIN"/>
    <property type="match status" value="1"/>
</dbReference>
<feature type="region of interest" description="Disordered" evidence="1">
    <location>
        <begin position="476"/>
        <end position="552"/>
    </location>
</feature>
<evidence type="ECO:0000259" key="3">
    <source>
        <dbReference type="Pfam" id="PF12229"/>
    </source>
</evidence>
<dbReference type="Pfam" id="PF04294">
    <property type="entry name" value="VanW"/>
    <property type="match status" value="1"/>
</dbReference>
<feature type="chain" id="PRO_5044501291" evidence="2">
    <location>
        <begin position="30"/>
        <end position="552"/>
    </location>
</feature>
<keyword evidence="5" id="KW-1185">Reference proteome</keyword>
<accession>A0AB73T182</accession>
<dbReference type="PANTHER" id="PTHR35788">
    <property type="entry name" value="EXPORTED PROTEIN-RELATED"/>
    <property type="match status" value="1"/>
</dbReference>
<dbReference type="InterPro" id="IPR007391">
    <property type="entry name" value="Vancomycin_resist_VanW"/>
</dbReference>
<feature type="domain" description="YoaR-like putative peptidoglycan binding" evidence="3">
    <location>
        <begin position="83"/>
        <end position="186"/>
    </location>
</feature>
<protein>
    <submittedName>
        <fullName evidence="4">Vancomycin resistance protein YoaR</fullName>
    </submittedName>
</protein>
<evidence type="ECO:0000313" key="4">
    <source>
        <dbReference type="EMBL" id="PWJ73809.1"/>
    </source>
</evidence>
<feature type="compositionally biased region" description="Polar residues" evidence="1">
    <location>
        <begin position="505"/>
        <end position="521"/>
    </location>
</feature>
<dbReference type="InterPro" id="IPR052913">
    <property type="entry name" value="Glycopeptide_resist_protein"/>
</dbReference>